<evidence type="ECO:0000313" key="3">
    <source>
        <dbReference type="Proteomes" id="UP000515163"/>
    </source>
</evidence>
<feature type="transmembrane region" description="Helical" evidence="2">
    <location>
        <begin position="149"/>
        <end position="172"/>
    </location>
</feature>
<dbReference type="OrthoDB" id="10316385at2759"/>
<dbReference type="InParanoid" id="A0A6P8I277"/>
<keyword evidence="3" id="KW-1185">Reference proteome</keyword>
<feature type="region of interest" description="Disordered" evidence="1">
    <location>
        <begin position="255"/>
        <end position="283"/>
    </location>
</feature>
<evidence type="ECO:0000256" key="2">
    <source>
        <dbReference type="SAM" id="Phobius"/>
    </source>
</evidence>
<dbReference type="GeneID" id="116295346"/>
<keyword evidence="2" id="KW-0472">Membrane</keyword>
<accession>A0A6P8I277</accession>
<keyword evidence="2" id="KW-1133">Transmembrane helix</keyword>
<feature type="transmembrane region" description="Helical" evidence="2">
    <location>
        <begin position="97"/>
        <end position="115"/>
    </location>
</feature>
<feature type="transmembrane region" description="Helical" evidence="2">
    <location>
        <begin position="64"/>
        <end position="85"/>
    </location>
</feature>
<proteinExistence type="predicted"/>
<dbReference type="RefSeq" id="XP_031558997.1">
    <property type="nucleotide sequence ID" value="XM_031703137.1"/>
</dbReference>
<keyword evidence="2" id="KW-0812">Transmembrane</keyword>
<dbReference type="KEGG" id="aten:116295346"/>
<evidence type="ECO:0000256" key="1">
    <source>
        <dbReference type="SAM" id="MobiDB-lite"/>
    </source>
</evidence>
<dbReference type="AlphaFoldDB" id="A0A6P8I277"/>
<organism evidence="3 4">
    <name type="scientific">Actinia tenebrosa</name>
    <name type="common">Australian red waratah sea anemone</name>
    <dbReference type="NCBI Taxonomy" id="6105"/>
    <lineage>
        <taxon>Eukaryota</taxon>
        <taxon>Metazoa</taxon>
        <taxon>Cnidaria</taxon>
        <taxon>Anthozoa</taxon>
        <taxon>Hexacorallia</taxon>
        <taxon>Actiniaria</taxon>
        <taxon>Actiniidae</taxon>
        <taxon>Actinia</taxon>
    </lineage>
</organism>
<evidence type="ECO:0000313" key="4">
    <source>
        <dbReference type="RefSeq" id="XP_031558997.1"/>
    </source>
</evidence>
<reference evidence="4" key="1">
    <citation type="submission" date="2025-08" db="UniProtKB">
        <authorList>
            <consortium name="RefSeq"/>
        </authorList>
    </citation>
    <scope>IDENTIFICATION</scope>
</reference>
<sequence>MPNRATPVVSVRSARCSAIMILILGILFDLTASVYFGFNIYFYLSTSYAFQLSSMGAGGKLYWRWGYPLLIGTLIQVTGCVGLCASNPRRLRNKCRTATFCIFSIVLIGFESYIIDAFKLELTVFIRNFKAGACNEIYCYVYLSSYGSFVFLAALILINCIWCVICCLGSLFCMPGEHPRAQDGEQQPTTAQDMMMQETQPSMYNNPALQASTENLQGNAPMAYGSGPPTNPTMQGNMPMQGNAPMACGSGSSLYPKVPGNMQSMQGSATPMAQATSGEKNAK</sequence>
<gene>
    <name evidence="4" type="primary">LOC116295346</name>
</gene>
<feature type="compositionally biased region" description="Polar residues" evidence="1">
    <location>
        <begin position="261"/>
        <end position="283"/>
    </location>
</feature>
<feature type="transmembrane region" description="Helical" evidence="2">
    <location>
        <begin position="21"/>
        <end position="44"/>
    </location>
</feature>
<protein>
    <submittedName>
        <fullName evidence="4">Uncharacterized protein LOC116295346</fullName>
    </submittedName>
</protein>
<name>A0A6P8I277_ACTTE</name>
<dbReference type="Proteomes" id="UP000515163">
    <property type="component" value="Unplaced"/>
</dbReference>